<sequence>MFRLVSPQAVCVGGRDKSTACTGTKDKQNLSTALARRATMRTGASIAIHKPASQAGLSAVQYRTHGESYSISYTRAWEHLGKTEAKTETDDRPDEGSPVSATGAAGTEPPTTHSVPHSSLSFVLLCVLHHHGRDENDMCLFASNKLQECFSSINSGMAWHWHGAAARHSGQLNQPWDETGFVRDVVPVAPHSELDDWVVLDSRNPTVLPSECCSISTDLGQRSSSS</sequence>
<comment type="caution">
    <text evidence="2">The sequence shown here is derived from an EMBL/GenBank/DDBJ whole genome shotgun (WGS) entry which is preliminary data.</text>
</comment>
<proteinExistence type="predicted"/>
<reference evidence="2 3" key="1">
    <citation type="submission" date="2018-06" db="EMBL/GenBank/DDBJ databases">
        <title>Genome analysis of cellulolytic fungus Trichoderma lentiforme CFAM-422.</title>
        <authorList>
            <person name="Steindorff A.S."/>
            <person name="Formighieri E.F."/>
            <person name="Midorikawa G.E.O."/>
            <person name="Tamietti M.S."/>
            <person name="Ramos E.Z."/>
            <person name="Silva A.S."/>
            <person name="Bon E.P.S."/>
            <person name="Mendes T.D."/>
            <person name="Damaso M.C.T."/>
            <person name="Favaro L.C.L."/>
        </authorList>
    </citation>
    <scope>NUCLEOTIDE SEQUENCE [LARGE SCALE GENOMIC DNA]</scope>
    <source>
        <strain evidence="2 3">CFAM-422</strain>
    </source>
</reference>
<protein>
    <submittedName>
        <fullName evidence="2">Uncharacterized protein</fullName>
    </submittedName>
</protein>
<feature type="compositionally biased region" description="Low complexity" evidence="1">
    <location>
        <begin position="101"/>
        <end position="112"/>
    </location>
</feature>
<dbReference type="AlphaFoldDB" id="A0A9P4XHL8"/>
<keyword evidence="3" id="KW-1185">Reference proteome</keyword>
<feature type="region of interest" description="Disordered" evidence="1">
    <location>
        <begin position="83"/>
        <end position="115"/>
    </location>
</feature>
<evidence type="ECO:0000313" key="3">
    <source>
        <dbReference type="Proteomes" id="UP000801864"/>
    </source>
</evidence>
<name>A0A9P4XHL8_9HYPO</name>
<dbReference type="EMBL" id="QLNT01000007">
    <property type="protein sequence ID" value="KAF3073286.1"/>
    <property type="molecule type" value="Genomic_DNA"/>
</dbReference>
<accession>A0A9P4XHL8</accession>
<evidence type="ECO:0000313" key="2">
    <source>
        <dbReference type="EMBL" id="KAF3073286.1"/>
    </source>
</evidence>
<organism evidence="2 3">
    <name type="scientific">Trichoderma lentiforme</name>
    <dbReference type="NCBI Taxonomy" id="1567552"/>
    <lineage>
        <taxon>Eukaryota</taxon>
        <taxon>Fungi</taxon>
        <taxon>Dikarya</taxon>
        <taxon>Ascomycota</taxon>
        <taxon>Pezizomycotina</taxon>
        <taxon>Sordariomycetes</taxon>
        <taxon>Hypocreomycetidae</taxon>
        <taxon>Hypocreales</taxon>
        <taxon>Hypocreaceae</taxon>
        <taxon>Trichoderma</taxon>
    </lineage>
</organism>
<evidence type="ECO:0000256" key="1">
    <source>
        <dbReference type="SAM" id="MobiDB-lite"/>
    </source>
</evidence>
<dbReference type="Proteomes" id="UP000801864">
    <property type="component" value="Unassembled WGS sequence"/>
</dbReference>
<gene>
    <name evidence="2" type="ORF">CFAM422_004556</name>
</gene>